<keyword evidence="2" id="KW-1185">Reference proteome</keyword>
<proteinExistence type="predicted"/>
<dbReference type="EMBL" id="JAHZIK010001910">
    <property type="protein sequence ID" value="MBW7459922.1"/>
    <property type="molecule type" value="Genomic_DNA"/>
</dbReference>
<protein>
    <recommendedName>
        <fullName evidence="3">Glycoside hydrolase family 42 N-terminal domain-containing protein</fullName>
    </recommendedName>
</protein>
<comment type="caution">
    <text evidence="1">The sequence shown here is derived from an EMBL/GenBank/DDBJ whole genome shotgun (WGS) entry which is preliminary data.</text>
</comment>
<evidence type="ECO:0000313" key="1">
    <source>
        <dbReference type="EMBL" id="MBW7459922.1"/>
    </source>
</evidence>
<organism evidence="1 2">
    <name type="scientific">Paenibacillus sepulcri</name>
    <dbReference type="NCBI Taxonomy" id="359917"/>
    <lineage>
        <taxon>Bacteria</taxon>
        <taxon>Bacillati</taxon>
        <taxon>Bacillota</taxon>
        <taxon>Bacilli</taxon>
        <taxon>Bacillales</taxon>
        <taxon>Paenibacillaceae</taxon>
        <taxon>Paenibacillus</taxon>
    </lineage>
</organism>
<accession>A0ABS7CG73</accession>
<feature type="non-terminal residue" evidence="1">
    <location>
        <position position="389"/>
    </location>
</feature>
<dbReference type="Proteomes" id="UP001519887">
    <property type="component" value="Unassembled WGS sequence"/>
</dbReference>
<name>A0ABS7CG73_9BACL</name>
<evidence type="ECO:0008006" key="3">
    <source>
        <dbReference type="Google" id="ProtNLM"/>
    </source>
</evidence>
<sequence>GVAPCDFYTPTTTAQKLARGDFLRELDQNYFNRIKSYVTGLNVQKPMIFSNLWRGESFQKMQAGVSDLIEDHNYVNPLIVKDFDDVFNSFTKSTIAGKPFFIGEINQQEAAASLPVNAPYRSMLLLAASAYGSFNDWSGVDWFAWEHGDRMLGKDGWSMWEERQPNVLGDMVGEMQSDGMNLDHLRTSGILFKQGLTAKSTNPKTIYVDDPTGATDYNSLMTPKYSIKPGWQNINSFRRTFGPVPASQPTAPYMTTAPANPLVSDTGQIVKNTQRKQLTIAAPQAEAFSGLLDSQPPALLNRLQITGSSGSATVIMVSNDGNDFPDAQKLIVSRTALDAANIEITGPQIKLKQLKASTGTKAWYIKRTRPRGETGYEQLAMTTPGELNL</sequence>
<reference evidence="1 2" key="1">
    <citation type="submission" date="2021-07" db="EMBL/GenBank/DDBJ databases">
        <title>Paenibacillus radiodurans sp. nov., isolated from the southeastern edge of Tengger Desert.</title>
        <authorList>
            <person name="Zhang G."/>
        </authorList>
    </citation>
    <scope>NUCLEOTIDE SEQUENCE [LARGE SCALE GENOMIC DNA]</scope>
    <source>
        <strain evidence="1 2">CCM 7311</strain>
    </source>
</reference>
<feature type="non-terminal residue" evidence="1">
    <location>
        <position position="1"/>
    </location>
</feature>
<gene>
    <name evidence="1" type="ORF">K0U00_38265</name>
</gene>
<evidence type="ECO:0000313" key="2">
    <source>
        <dbReference type="Proteomes" id="UP001519887"/>
    </source>
</evidence>